<sequence length="317" mass="34500">MRKPLVTLSCTLGLTGSLLATGCAAQTVDASSPPQASSIRPTEPTVHSDATRAPVSPTPTRPARTRPAPPPATKSAAHRPHKALLDVTYESGTPDSGIPGLAATNATAPDAAGVISPGSGSRRGIMHKVTLGDDGYVSNGAPRSESATDRVPAGRFQVGDERRYEFSVLLKDWQAYKEGDPVSGDILFQAKPANSNPPSFFLSAQRNAILFRNPGLDRQTPVVADYRPYIGRWMRFRIDVRWADDDTGYYKVSALLPGQKAFQLKKVYTRTTTWLPVNPSEHGYLKWGLYRPDSSLERGCVKTRIVHHDNIRVTELP</sequence>
<dbReference type="InterPro" id="IPR025975">
    <property type="entry name" value="Polysacc_lyase"/>
</dbReference>
<reference evidence="3" key="2">
    <citation type="submission" date="2020-09" db="EMBL/GenBank/DDBJ databases">
        <authorList>
            <person name="Sun Q."/>
            <person name="Ohkuma M."/>
        </authorList>
    </citation>
    <scope>NUCLEOTIDE SEQUENCE</scope>
    <source>
        <strain evidence="3">JCM 4637</strain>
    </source>
</reference>
<evidence type="ECO:0000256" key="2">
    <source>
        <dbReference type="SAM" id="SignalP"/>
    </source>
</evidence>
<gene>
    <name evidence="3" type="ORF">GCM10010334_19820</name>
</gene>
<proteinExistence type="predicted"/>
<dbReference type="AlphaFoldDB" id="A0A918WW70"/>
<dbReference type="PROSITE" id="PS51257">
    <property type="entry name" value="PROKAR_LIPOPROTEIN"/>
    <property type="match status" value="1"/>
</dbReference>
<reference evidence="3" key="1">
    <citation type="journal article" date="2014" name="Int. J. Syst. Evol. Microbiol.">
        <title>Complete genome sequence of Corynebacterium casei LMG S-19264T (=DSM 44701T), isolated from a smear-ripened cheese.</title>
        <authorList>
            <consortium name="US DOE Joint Genome Institute (JGI-PGF)"/>
            <person name="Walter F."/>
            <person name="Albersmeier A."/>
            <person name="Kalinowski J."/>
            <person name="Ruckert C."/>
        </authorList>
    </citation>
    <scope>NUCLEOTIDE SEQUENCE</scope>
    <source>
        <strain evidence="3">JCM 4637</strain>
    </source>
</reference>
<keyword evidence="2" id="KW-0732">Signal</keyword>
<protein>
    <recommendedName>
        <fullName evidence="5">Polysaccharide lyase-like protein</fullName>
    </recommendedName>
</protein>
<dbReference type="Proteomes" id="UP000638353">
    <property type="component" value="Unassembled WGS sequence"/>
</dbReference>
<evidence type="ECO:0000313" key="4">
    <source>
        <dbReference type="Proteomes" id="UP000638353"/>
    </source>
</evidence>
<evidence type="ECO:0000256" key="1">
    <source>
        <dbReference type="SAM" id="MobiDB-lite"/>
    </source>
</evidence>
<feature type="signal peptide" evidence="2">
    <location>
        <begin position="1"/>
        <end position="20"/>
    </location>
</feature>
<feature type="chain" id="PRO_5038788561" description="Polysaccharide lyase-like protein" evidence="2">
    <location>
        <begin position="21"/>
        <end position="317"/>
    </location>
</feature>
<name>A0A918WW70_9ACTN</name>
<feature type="compositionally biased region" description="Polar residues" evidence="1">
    <location>
        <begin position="28"/>
        <end position="40"/>
    </location>
</feature>
<dbReference type="Pfam" id="PF14099">
    <property type="entry name" value="Polysacc_lyase"/>
    <property type="match status" value="1"/>
</dbReference>
<feature type="region of interest" description="Disordered" evidence="1">
    <location>
        <begin position="28"/>
        <end position="80"/>
    </location>
</feature>
<evidence type="ECO:0000313" key="3">
    <source>
        <dbReference type="EMBL" id="GHC87720.1"/>
    </source>
</evidence>
<evidence type="ECO:0008006" key="5">
    <source>
        <dbReference type="Google" id="ProtNLM"/>
    </source>
</evidence>
<dbReference type="EMBL" id="BMVC01000003">
    <property type="protein sequence ID" value="GHC87720.1"/>
    <property type="molecule type" value="Genomic_DNA"/>
</dbReference>
<dbReference type="RefSeq" id="WP_229897615.1">
    <property type="nucleotide sequence ID" value="NZ_BMVC01000003.1"/>
</dbReference>
<organism evidence="3 4">
    <name type="scientific">Streptomyces finlayi</name>
    <dbReference type="NCBI Taxonomy" id="67296"/>
    <lineage>
        <taxon>Bacteria</taxon>
        <taxon>Bacillati</taxon>
        <taxon>Actinomycetota</taxon>
        <taxon>Actinomycetes</taxon>
        <taxon>Kitasatosporales</taxon>
        <taxon>Streptomycetaceae</taxon>
        <taxon>Streptomyces</taxon>
    </lineage>
</organism>
<dbReference type="Gene3D" id="2.60.120.200">
    <property type="match status" value="1"/>
</dbReference>
<accession>A0A918WW70</accession>
<comment type="caution">
    <text evidence="3">The sequence shown here is derived from an EMBL/GenBank/DDBJ whole genome shotgun (WGS) entry which is preliminary data.</text>
</comment>